<dbReference type="InterPro" id="IPR009772">
    <property type="entry name" value="CDC123"/>
</dbReference>
<dbReference type="Pfam" id="PF07065">
    <property type="entry name" value="D123"/>
    <property type="match status" value="1"/>
</dbReference>
<dbReference type="PANTHER" id="PTHR15323:SF6">
    <property type="entry name" value="CELL DIVISION CYCLE PROTEIN 123 HOMOLOG"/>
    <property type="match status" value="1"/>
</dbReference>
<reference evidence="2" key="1">
    <citation type="submission" date="2021-01" db="EMBL/GenBank/DDBJ databases">
        <authorList>
            <person name="Corre E."/>
            <person name="Pelletier E."/>
            <person name="Niang G."/>
            <person name="Scheremetjew M."/>
            <person name="Finn R."/>
            <person name="Kale V."/>
            <person name="Holt S."/>
            <person name="Cochrane G."/>
            <person name="Meng A."/>
            <person name="Brown T."/>
            <person name="Cohen L."/>
        </authorList>
    </citation>
    <scope>NUCLEOTIDE SEQUENCE</scope>
    <source>
        <strain evidence="2">SoJaBio B1-5/56/2</strain>
    </source>
</reference>
<dbReference type="GO" id="GO:0005737">
    <property type="term" value="C:cytoplasm"/>
    <property type="evidence" value="ECO:0007669"/>
    <property type="project" value="TreeGrafter"/>
</dbReference>
<protein>
    <recommendedName>
        <fullName evidence="3">Cell division cycle protein 123</fullName>
    </recommendedName>
</protein>
<dbReference type="AlphaFoldDB" id="A0A7S4P6K1"/>
<accession>A0A7S4P6K1</accession>
<sequence>MDKFQDFYYVINLRKIDLLWLNEADNIGRHTMTFPKMFQDEMEALLAKYSYVDKIFAAEPKGLFVRTDRVSLKNGAHGAGPYTSLKMVIESLVTCIVSHTPMKNSETEEDLKLYFLPWRNIHTDAEFRVFIHNNKITGISQQHLYYSNKTLTAMDSKQADITIKKWANIILREFDDNIKRKITHTADYVMDIAVLNPLDDSPQPYFIEMNPFGTRYSSGSSLFCWLRDNEQLYGDGSVVEVRYTVDKEEEED</sequence>
<dbReference type="EMBL" id="HBKR01030198">
    <property type="protein sequence ID" value="CAE2325364.1"/>
    <property type="molecule type" value="Transcribed_RNA"/>
</dbReference>
<gene>
    <name evidence="2" type="ORF">NAES01612_LOCUS19794</name>
</gene>
<name>A0A7S4P6K1_9EUKA</name>
<dbReference type="PANTHER" id="PTHR15323">
    <property type="entry name" value="D123 PROTEIN"/>
    <property type="match status" value="1"/>
</dbReference>
<proteinExistence type="inferred from homology"/>
<evidence type="ECO:0008006" key="3">
    <source>
        <dbReference type="Google" id="ProtNLM"/>
    </source>
</evidence>
<evidence type="ECO:0000313" key="2">
    <source>
        <dbReference type="EMBL" id="CAE2325364.1"/>
    </source>
</evidence>
<comment type="similarity">
    <text evidence="1">Belongs to the CDC123 family.</text>
</comment>
<evidence type="ECO:0000256" key="1">
    <source>
        <dbReference type="ARBA" id="ARBA00011047"/>
    </source>
</evidence>
<organism evidence="2">
    <name type="scientific">Paramoeba aestuarina</name>
    <dbReference type="NCBI Taxonomy" id="180227"/>
    <lineage>
        <taxon>Eukaryota</taxon>
        <taxon>Amoebozoa</taxon>
        <taxon>Discosea</taxon>
        <taxon>Flabellinia</taxon>
        <taxon>Dactylopodida</taxon>
        <taxon>Paramoebidae</taxon>
        <taxon>Paramoeba</taxon>
    </lineage>
</organism>